<proteinExistence type="predicted"/>
<comment type="caution">
    <text evidence="1">The sequence shown here is derived from an EMBL/GenBank/DDBJ whole genome shotgun (WGS) entry which is preliminary data.</text>
</comment>
<protein>
    <submittedName>
        <fullName evidence="1">Uncharacterized protein</fullName>
    </submittedName>
</protein>
<dbReference type="Proteomes" id="UP000235731">
    <property type="component" value="Unassembled WGS sequence"/>
</dbReference>
<evidence type="ECO:0000313" key="2">
    <source>
        <dbReference type="Proteomes" id="UP000235731"/>
    </source>
</evidence>
<organism evidence="1 2">
    <name type="scientific">Caldimicrobium thiodismutans</name>
    <dbReference type="NCBI Taxonomy" id="1653476"/>
    <lineage>
        <taxon>Bacteria</taxon>
        <taxon>Pseudomonadati</taxon>
        <taxon>Thermodesulfobacteriota</taxon>
        <taxon>Thermodesulfobacteria</taxon>
        <taxon>Thermodesulfobacteriales</taxon>
        <taxon>Thermodesulfobacteriaceae</taxon>
        <taxon>Caldimicrobium</taxon>
    </lineage>
</organism>
<dbReference type="EMBL" id="PNIE01000039">
    <property type="protein sequence ID" value="PMP63317.1"/>
    <property type="molecule type" value="Genomic_DNA"/>
</dbReference>
<sequence>MLTLKKLQEFKEYLASGAFIEDLEMRPPDGQAEMLDMLDLLFEICELADEIISKHFYRKWGEEVLKKSS</sequence>
<name>A0A2N7PJX9_9BACT</name>
<gene>
    <name evidence="1" type="ORF">C0197_02820</name>
</gene>
<evidence type="ECO:0000313" key="1">
    <source>
        <dbReference type="EMBL" id="PMP63317.1"/>
    </source>
</evidence>
<accession>A0A2N7PJX9</accession>
<dbReference type="AlphaFoldDB" id="A0A2N7PJX9"/>
<reference evidence="1 2" key="1">
    <citation type="submission" date="2018-01" db="EMBL/GenBank/DDBJ databases">
        <title>Metagenomic assembled genomes from two thermal pools in the Uzon Caldera, Kamchatka, Russia.</title>
        <authorList>
            <person name="Wilkins L."/>
            <person name="Ettinger C."/>
        </authorList>
    </citation>
    <scope>NUCLEOTIDE SEQUENCE [LARGE SCALE GENOMIC DNA]</scope>
    <source>
        <strain evidence="1">ZAV-15</strain>
    </source>
</reference>